<proteinExistence type="inferred from homology"/>
<evidence type="ECO:0000256" key="6">
    <source>
        <dbReference type="ARBA" id="ARBA00023136"/>
    </source>
</evidence>
<protein>
    <submittedName>
        <fullName evidence="9">Dipeptide transport system permease protein DppB</fullName>
    </submittedName>
</protein>
<keyword evidence="6 7" id="KW-0472">Membrane</keyword>
<feature type="domain" description="ABC transmembrane type-1" evidence="8">
    <location>
        <begin position="80"/>
        <end position="292"/>
    </location>
</feature>
<comment type="subcellular location">
    <subcellularLocation>
        <location evidence="1 7">Cell membrane</location>
        <topology evidence="1 7">Multi-pass membrane protein</topology>
    </subcellularLocation>
</comment>
<gene>
    <name evidence="9" type="ORF">AVDCRST_MAG30-709</name>
</gene>
<dbReference type="PANTHER" id="PTHR43163:SF6">
    <property type="entry name" value="DIPEPTIDE TRANSPORT SYSTEM PERMEASE PROTEIN DPPB-RELATED"/>
    <property type="match status" value="1"/>
</dbReference>
<dbReference type="SUPFAM" id="SSF161098">
    <property type="entry name" value="MetI-like"/>
    <property type="match status" value="1"/>
</dbReference>
<dbReference type="PANTHER" id="PTHR43163">
    <property type="entry name" value="DIPEPTIDE TRANSPORT SYSTEM PERMEASE PROTEIN DPPB-RELATED"/>
    <property type="match status" value="1"/>
</dbReference>
<accession>A0A6J4RZB0</accession>
<feature type="transmembrane region" description="Helical" evidence="7">
    <location>
        <begin position="273"/>
        <end position="292"/>
    </location>
</feature>
<dbReference type="GO" id="GO:0005886">
    <property type="term" value="C:plasma membrane"/>
    <property type="evidence" value="ECO:0007669"/>
    <property type="project" value="UniProtKB-SubCell"/>
</dbReference>
<evidence type="ECO:0000256" key="2">
    <source>
        <dbReference type="ARBA" id="ARBA00022448"/>
    </source>
</evidence>
<organism evidence="9">
    <name type="scientific">uncultured Solirubrobacteraceae bacterium</name>
    <dbReference type="NCBI Taxonomy" id="1162706"/>
    <lineage>
        <taxon>Bacteria</taxon>
        <taxon>Bacillati</taxon>
        <taxon>Actinomycetota</taxon>
        <taxon>Thermoleophilia</taxon>
        <taxon>Solirubrobacterales</taxon>
        <taxon>Solirubrobacteraceae</taxon>
        <taxon>environmental samples</taxon>
    </lineage>
</organism>
<evidence type="ECO:0000313" key="9">
    <source>
        <dbReference type="EMBL" id="CAA9479523.1"/>
    </source>
</evidence>
<dbReference type="AlphaFoldDB" id="A0A6J4RZB0"/>
<evidence type="ECO:0000256" key="1">
    <source>
        <dbReference type="ARBA" id="ARBA00004651"/>
    </source>
</evidence>
<sequence>MPRLRFLLSRAAAALVVIVTTTALTHAMLRVLRPDVFRGDEGPLIPSVVAFLGDVFIERDLGLAPSESNLPVMQVIVQGLPADVSLLAGAIALGVIGGAAGGIVAASRPRTLLARAVETAMALALIAPVYWVGLMLILVFAPGVGGPFEFAAFSEPGTYQPITRGPVAWLRSLIVPWIVLSLPIAALVARMMRGSMAEVLDAEYLRTARAKGISEGAVLRRHALPAAASPVATVVGIYFATFASNALLVEHVFGVPGVLRLTLRAAAIGDFQLLQGLVVVTAALVVLGTFLADAAAGFLDPRVRGGGAALRLWR</sequence>
<dbReference type="CDD" id="cd06261">
    <property type="entry name" value="TM_PBP2"/>
    <property type="match status" value="1"/>
</dbReference>
<comment type="similarity">
    <text evidence="7">Belongs to the binding-protein-dependent transport system permease family.</text>
</comment>
<evidence type="ECO:0000256" key="4">
    <source>
        <dbReference type="ARBA" id="ARBA00022692"/>
    </source>
</evidence>
<evidence type="ECO:0000256" key="3">
    <source>
        <dbReference type="ARBA" id="ARBA00022475"/>
    </source>
</evidence>
<reference evidence="9" key="1">
    <citation type="submission" date="2020-02" db="EMBL/GenBank/DDBJ databases">
        <authorList>
            <person name="Meier V. D."/>
        </authorList>
    </citation>
    <scope>NUCLEOTIDE SEQUENCE</scope>
    <source>
        <strain evidence="9">AVDCRST_MAG30</strain>
    </source>
</reference>
<keyword evidence="2 7" id="KW-0813">Transport</keyword>
<feature type="transmembrane region" description="Helical" evidence="7">
    <location>
        <begin position="86"/>
        <end position="107"/>
    </location>
</feature>
<feature type="transmembrane region" description="Helical" evidence="7">
    <location>
        <begin position="168"/>
        <end position="189"/>
    </location>
</feature>
<dbReference type="PROSITE" id="PS50928">
    <property type="entry name" value="ABC_TM1"/>
    <property type="match status" value="1"/>
</dbReference>
<dbReference type="EMBL" id="CADCVS010000117">
    <property type="protein sequence ID" value="CAA9479523.1"/>
    <property type="molecule type" value="Genomic_DNA"/>
</dbReference>
<evidence type="ECO:0000256" key="5">
    <source>
        <dbReference type="ARBA" id="ARBA00022989"/>
    </source>
</evidence>
<dbReference type="Pfam" id="PF00528">
    <property type="entry name" value="BPD_transp_1"/>
    <property type="match status" value="1"/>
</dbReference>
<keyword evidence="4 7" id="KW-0812">Transmembrane</keyword>
<evidence type="ECO:0000259" key="8">
    <source>
        <dbReference type="PROSITE" id="PS50928"/>
    </source>
</evidence>
<keyword evidence="3" id="KW-1003">Cell membrane</keyword>
<name>A0A6J4RZB0_9ACTN</name>
<evidence type="ECO:0000256" key="7">
    <source>
        <dbReference type="RuleBase" id="RU363032"/>
    </source>
</evidence>
<dbReference type="GO" id="GO:0055085">
    <property type="term" value="P:transmembrane transport"/>
    <property type="evidence" value="ECO:0007669"/>
    <property type="project" value="InterPro"/>
</dbReference>
<keyword evidence="5 7" id="KW-1133">Transmembrane helix</keyword>
<feature type="transmembrane region" description="Helical" evidence="7">
    <location>
        <begin position="230"/>
        <end position="253"/>
    </location>
</feature>
<dbReference type="InterPro" id="IPR000515">
    <property type="entry name" value="MetI-like"/>
</dbReference>
<dbReference type="InterPro" id="IPR035906">
    <property type="entry name" value="MetI-like_sf"/>
</dbReference>
<dbReference type="Gene3D" id="1.10.3720.10">
    <property type="entry name" value="MetI-like"/>
    <property type="match status" value="1"/>
</dbReference>
<feature type="transmembrane region" description="Helical" evidence="7">
    <location>
        <begin position="119"/>
        <end position="141"/>
    </location>
</feature>